<dbReference type="GO" id="GO:0008745">
    <property type="term" value="F:N-acetylmuramoyl-L-alanine amidase activity"/>
    <property type="evidence" value="ECO:0007669"/>
    <property type="project" value="UniProtKB-EC"/>
</dbReference>
<name>A0A3G2YRQ1_9CAUD</name>
<evidence type="ECO:0000256" key="6">
    <source>
        <dbReference type="ARBA" id="ARBA00023316"/>
    </source>
</evidence>
<feature type="compositionally biased region" description="Polar residues" evidence="7">
    <location>
        <begin position="26"/>
        <end position="37"/>
    </location>
</feature>
<dbReference type="GO" id="GO:0009254">
    <property type="term" value="P:peptidoglycan turnover"/>
    <property type="evidence" value="ECO:0007669"/>
    <property type="project" value="TreeGrafter"/>
</dbReference>
<keyword evidence="3" id="KW-0929">Antimicrobial</keyword>
<dbReference type="EC" id="3.5.1.28" evidence="2"/>
<keyword evidence="10" id="KW-1185">Reference proteome</keyword>
<dbReference type="SUPFAM" id="SSF55846">
    <property type="entry name" value="N-acetylmuramoyl-L-alanine amidase-like"/>
    <property type="match status" value="1"/>
</dbReference>
<organism evidence="9 10">
    <name type="scientific">Lentibacter phage vB_LenP_ICBM2</name>
    <dbReference type="NCBI Taxonomy" id="2847823"/>
    <lineage>
        <taxon>Viruses</taxon>
        <taxon>Duplodnaviria</taxon>
        <taxon>Heunggongvirae</taxon>
        <taxon>Uroviricota</taxon>
        <taxon>Caudoviricetes</taxon>
        <taxon>Zobellviridae</taxon>
        <taxon>Cobavirinae</taxon>
        <taxon>Veravirus</taxon>
        <taxon>Veravirus septentrionalis</taxon>
    </lineage>
</organism>
<reference evidence="9 10" key="2">
    <citation type="journal article" date="2019" name="ISME J.">
        <title>Cobaviruses - a new globally distributed phage group infecting Rhodobacteraceae in marine ecosystems.</title>
        <authorList>
            <person name="Bischoff V."/>
            <person name="Bunk B."/>
            <person name="Meier-Kolthoff J.P."/>
            <person name="Sproer C."/>
            <person name="Poehlein A."/>
            <person name="Dogs M."/>
            <person name="Nguyen M."/>
            <person name="Petersen J."/>
            <person name="Daniel R."/>
            <person name="Overmann J."/>
            <person name="Goker M."/>
            <person name="Simon M."/>
            <person name="Brinkhoff T."/>
            <person name="Moraru C."/>
        </authorList>
    </citation>
    <scope>NUCLEOTIDE SEQUENCE [LARGE SCALE GENOMIC DNA]</scope>
</reference>
<dbReference type="PANTHER" id="PTHR30417">
    <property type="entry name" value="N-ACETYLMURAMOYL-L-ALANINE AMIDASE AMID"/>
    <property type="match status" value="1"/>
</dbReference>
<dbReference type="InterPro" id="IPR036505">
    <property type="entry name" value="Amidase/PGRP_sf"/>
</dbReference>
<dbReference type="GO" id="GO:0042742">
    <property type="term" value="P:defense response to bacterium"/>
    <property type="evidence" value="ECO:0007669"/>
    <property type="project" value="UniProtKB-KW"/>
</dbReference>
<feature type="domain" description="N-acetylmuramoyl-L-alanine amidase" evidence="8">
    <location>
        <begin position="246"/>
        <end position="378"/>
    </location>
</feature>
<keyword evidence="5" id="KW-0378">Hydrolase</keyword>
<dbReference type="PANTHER" id="PTHR30417:SF1">
    <property type="entry name" value="N-ACETYLMURAMOYL-L-ALANINE AMIDASE AMID"/>
    <property type="match status" value="1"/>
</dbReference>
<gene>
    <name evidence="9" type="ORF">vBLenPICBM2__34</name>
</gene>
<dbReference type="Gene3D" id="3.40.80.10">
    <property type="entry name" value="Peptidoglycan recognition protein-like"/>
    <property type="match status" value="1"/>
</dbReference>
<dbReference type="GO" id="GO:0071555">
    <property type="term" value="P:cell wall organization"/>
    <property type="evidence" value="ECO:0007669"/>
    <property type="project" value="UniProtKB-KW"/>
</dbReference>
<dbReference type="Proteomes" id="UP000273515">
    <property type="component" value="Segment"/>
</dbReference>
<evidence type="ECO:0000313" key="10">
    <source>
        <dbReference type="Proteomes" id="UP000273515"/>
    </source>
</evidence>
<evidence type="ECO:0000259" key="8">
    <source>
        <dbReference type="SMART" id="SM00644"/>
    </source>
</evidence>
<proteinExistence type="predicted"/>
<keyword evidence="6" id="KW-0961">Cell wall biogenesis/degradation</keyword>
<comment type="catalytic activity">
    <reaction evidence="1">
        <text>Hydrolyzes the link between N-acetylmuramoyl residues and L-amino acid residues in certain cell-wall glycopeptides.</text>
        <dbReference type="EC" id="3.5.1.28"/>
    </reaction>
</comment>
<dbReference type="Pfam" id="PF01510">
    <property type="entry name" value="Amidase_2"/>
    <property type="match status" value="1"/>
</dbReference>
<evidence type="ECO:0000256" key="5">
    <source>
        <dbReference type="ARBA" id="ARBA00022801"/>
    </source>
</evidence>
<keyword evidence="4" id="KW-0081">Bacteriolytic enzyme</keyword>
<dbReference type="GO" id="GO:0009253">
    <property type="term" value="P:peptidoglycan catabolic process"/>
    <property type="evidence" value="ECO:0007669"/>
    <property type="project" value="InterPro"/>
</dbReference>
<evidence type="ECO:0000256" key="7">
    <source>
        <dbReference type="SAM" id="MobiDB-lite"/>
    </source>
</evidence>
<dbReference type="EMBL" id="MF431616">
    <property type="protein sequence ID" value="AYP28094.1"/>
    <property type="molecule type" value="Genomic_DNA"/>
</dbReference>
<protein>
    <recommendedName>
        <fullName evidence="2">N-acetylmuramoyl-L-alanine amidase</fullName>
        <ecNumber evidence="2">3.5.1.28</ecNumber>
    </recommendedName>
</protein>
<dbReference type="GO" id="GO:0001897">
    <property type="term" value="P:symbiont-mediated cytolysis of host cell"/>
    <property type="evidence" value="ECO:0007669"/>
    <property type="project" value="UniProtKB-ARBA"/>
</dbReference>
<dbReference type="InterPro" id="IPR002502">
    <property type="entry name" value="Amidase_domain"/>
</dbReference>
<evidence type="ECO:0000256" key="4">
    <source>
        <dbReference type="ARBA" id="ARBA00022638"/>
    </source>
</evidence>
<dbReference type="CDD" id="cd06583">
    <property type="entry name" value="PGRP"/>
    <property type="match status" value="1"/>
</dbReference>
<sequence>MSDFNGRARSILAPKESIRPQARPEQAQNALTPTESIRPQARPEQAQGPQTVVDKEREDLFALFTQMLTEYRNLSANPTVQPVSENPDRQFYESTLSEMDRFGGVSQTTDAQTAVPAPPPVTTQEINLPAVEAPAVGVPAVEAPAVGAPVVEAPVVEAPTPANSSPVSVEVFEAVIEDQLDQDIPVSEMDTLIEPPQFLGEGERISESTRSGQVSGIAKNYRLNGVERSIIDVSETTESDPSFNYPAEPSAPPVNVQNVVLHYTGSLYTNGVRHYMNSFSKAASAAYFVDRSGKIYETFDPTVKGYHVSGSAQRNPRGIITNSNSIGVEVEATDADLPTQAQLEATAWLSDYLIAQYGAQRVVAHPQANIHKGHVEGYDLVNYWRSQKGLTELTPSTTTLENLFSSAPSTSLRPKARPEN</sequence>
<dbReference type="SMART" id="SM00644">
    <property type="entry name" value="Ami_2"/>
    <property type="match status" value="1"/>
</dbReference>
<reference evidence="10" key="1">
    <citation type="submission" date="2017-07" db="EMBL/GenBank/DDBJ databases">
        <title>Cobaviruses - a newly discovered phage group infecting protist-associated Rhodobacteraceae is ubiquitous in highly productive marine areas.</title>
        <authorList>
            <person name="Bischoff V."/>
            <person name="Bunk B."/>
            <person name="Meier-Kolthoff J."/>
            <person name="Sproer C."/>
            <person name="Poehlein A."/>
            <person name="Dogs M."/>
            <person name="Daniel R."/>
            <person name="Overmann J."/>
            <person name="Goker M."/>
            <person name="Simon M."/>
            <person name="Brinkhoff T."/>
            <person name="Moraru C."/>
        </authorList>
    </citation>
    <scope>NUCLEOTIDE SEQUENCE [LARGE SCALE GENOMIC DNA]</scope>
</reference>
<feature type="region of interest" description="Disordered" evidence="7">
    <location>
        <begin position="1"/>
        <end position="52"/>
    </location>
</feature>
<evidence type="ECO:0000256" key="2">
    <source>
        <dbReference type="ARBA" id="ARBA00011901"/>
    </source>
</evidence>
<evidence type="ECO:0000256" key="1">
    <source>
        <dbReference type="ARBA" id="ARBA00001561"/>
    </source>
</evidence>
<dbReference type="InterPro" id="IPR051206">
    <property type="entry name" value="NAMLAA_amidase_2"/>
</dbReference>
<evidence type="ECO:0000313" key="9">
    <source>
        <dbReference type="EMBL" id="AYP28094.1"/>
    </source>
</evidence>
<evidence type="ECO:0000256" key="3">
    <source>
        <dbReference type="ARBA" id="ARBA00022529"/>
    </source>
</evidence>
<accession>A0A3G2YRQ1</accession>